<dbReference type="PANTHER" id="PTHR43790">
    <property type="entry name" value="CARBOHYDRATE TRANSPORT ATP-BINDING PROTEIN MG119-RELATED"/>
    <property type="match status" value="1"/>
</dbReference>
<dbReference type="Pfam" id="PF00005">
    <property type="entry name" value="ABC_tran"/>
    <property type="match status" value="2"/>
</dbReference>
<dbReference type="GO" id="GO:0016887">
    <property type="term" value="F:ATP hydrolysis activity"/>
    <property type="evidence" value="ECO:0007669"/>
    <property type="project" value="InterPro"/>
</dbReference>
<name>A0AB35FD19_9HYPH</name>
<dbReference type="InterPro" id="IPR003593">
    <property type="entry name" value="AAA+_ATPase"/>
</dbReference>
<dbReference type="PROSITE" id="PS50893">
    <property type="entry name" value="ABC_TRANSPORTER_2"/>
    <property type="match status" value="2"/>
</dbReference>
<dbReference type="CDD" id="cd03216">
    <property type="entry name" value="ABC_Carb_Monos_I"/>
    <property type="match status" value="1"/>
</dbReference>
<dbReference type="PROSITE" id="PS00211">
    <property type="entry name" value="ABC_TRANSPORTER_1"/>
    <property type="match status" value="1"/>
</dbReference>
<evidence type="ECO:0000313" key="9">
    <source>
        <dbReference type="EMBL" id="MBY3064602.1"/>
    </source>
</evidence>
<evidence type="ECO:0000256" key="7">
    <source>
        <dbReference type="ARBA" id="ARBA00023136"/>
    </source>
</evidence>
<evidence type="ECO:0000256" key="3">
    <source>
        <dbReference type="ARBA" id="ARBA00022597"/>
    </source>
</evidence>
<evidence type="ECO:0000259" key="8">
    <source>
        <dbReference type="PROSITE" id="PS50893"/>
    </source>
</evidence>
<keyword evidence="7" id="KW-0472">Membrane</keyword>
<dbReference type="InterPro" id="IPR017871">
    <property type="entry name" value="ABC_transporter-like_CS"/>
</dbReference>
<sequence>MFSINEISKSFAGVHALKNVSLEIRPNEVVGLIGENGAGKSTLMRILAGTHQPDSGTLKLDGQSLKLRNARDGAAQGIGMVFQEQSLLLNISVAENIYLGQESQFVRFGIVDWKAMRAAAKRQLDKIGVDIDVTARTSELTFAARQMVELAKALTLEEAVSRPLVILLDEPTSVLSGSDIDVLFKRVRSLKSRASFVFVSHRLDEVLRISDRVYTMKDGQVVAEHLATDVTGPELHEIMVGRGLQSAYYKEDKQLPPKSEIVVDASRLAIAGAFHDVDLQIHAGEIVGIAGVVGSGREEVTRTIGGFMPHTGGTLKINGEAVHFRTPEQAVRKSIGYVPRERRVEGLVMFLSIAENITLADLSSVMRGGAINYRRERQLAADWIKRLRIKAPGPDIACRKLSGGNQQKVVLARWMTAGSRILILDHPTRGLDVGAKEEVYELVRDLSSQGVAILLISDTLEETIGLSHRVLVMRDGAVTAHFDAAPGNKPDQVDLVRAMV</sequence>
<organism evidence="9 10">
    <name type="scientific">Rhizobium laguerreae</name>
    <dbReference type="NCBI Taxonomy" id="1076926"/>
    <lineage>
        <taxon>Bacteria</taxon>
        <taxon>Pseudomonadati</taxon>
        <taxon>Pseudomonadota</taxon>
        <taxon>Alphaproteobacteria</taxon>
        <taxon>Hyphomicrobiales</taxon>
        <taxon>Rhizobiaceae</taxon>
        <taxon>Rhizobium/Agrobacterium group</taxon>
        <taxon>Rhizobium</taxon>
    </lineage>
</organism>
<evidence type="ECO:0000256" key="1">
    <source>
        <dbReference type="ARBA" id="ARBA00005417"/>
    </source>
</evidence>
<gene>
    <name evidence="9" type="ORF">HFO74_14350</name>
</gene>
<keyword evidence="3" id="KW-0762">Sugar transport</keyword>
<comment type="caution">
    <text evidence="9">The sequence shown here is derived from an EMBL/GenBank/DDBJ whole genome shotgun (WGS) entry which is preliminary data.</text>
</comment>
<dbReference type="SUPFAM" id="SSF52540">
    <property type="entry name" value="P-loop containing nucleoside triphosphate hydrolases"/>
    <property type="match status" value="2"/>
</dbReference>
<evidence type="ECO:0000256" key="2">
    <source>
        <dbReference type="ARBA" id="ARBA00022448"/>
    </source>
</evidence>
<dbReference type="SMART" id="SM00382">
    <property type="entry name" value="AAA"/>
    <property type="match status" value="2"/>
</dbReference>
<dbReference type="RefSeq" id="WP_221979086.1">
    <property type="nucleotide sequence ID" value="NZ_JAAXQQ010000004.1"/>
</dbReference>
<dbReference type="Proteomes" id="UP000758022">
    <property type="component" value="Unassembled WGS sequence"/>
</dbReference>
<feature type="domain" description="ABC transporter" evidence="8">
    <location>
        <begin position="2"/>
        <end position="243"/>
    </location>
</feature>
<protein>
    <submittedName>
        <fullName evidence="9">Sugar ABC transporter ATP-binding protein</fullName>
    </submittedName>
</protein>
<proteinExistence type="inferred from homology"/>
<dbReference type="Gene3D" id="3.40.50.300">
    <property type="entry name" value="P-loop containing nucleotide triphosphate hydrolases"/>
    <property type="match status" value="2"/>
</dbReference>
<dbReference type="GO" id="GO:0005524">
    <property type="term" value="F:ATP binding"/>
    <property type="evidence" value="ECO:0007669"/>
    <property type="project" value="UniProtKB-KW"/>
</dbReference>
<keyword evidence="4" id="KW-0677">Repeat</keyword>
<evidence type="ECO:0000256" key="5">
    <source>
        <dbReference type="ARBA" id="ARBA00022741"/>
    </source>
</evidence>
<dbReference type="InterPro" id="IPR027417">
    <property type="entry name" value="P-loop_NTPase"/>
</dbReference>
<accession>A0AB35FD19</accession>
<evidence type="ECO:0000313" key="10">
    <source>
        <dbReference type="Proteomes" id="UP000758022"/>
    </source>
</evidence>
<dbReference type="CDD" id="cd03215">
    <property type="entry name" value="ABC_Carb_Monos_II"/>
    <property type="match status" value="1"/>
</dbReference>
<keyword evidence="5" id="KW-0547">Nucleotide-binding</keyword>
<feature type="domain" description="ABC transporter" evidence="8">
    <location>
        <begin position="257"/>
        <end position="500"/>
    </location>
</feature>
<evidence type="ECO:0000256" key="4">
    <source>
        <dbReference type="ARBA" id="ARBA00022737"/>
    </source>
</evidence>
<reference evidence="9" key="1">
    <citation type="submission" date="2020-04" db="EMBL/GenBank/DDBJ databases">
        <title>Global-level population genomics supports evidence of horizontal gene transfer on evolution of Rhizobia in Lentils.</title>
        <authorList>
            <person name="Gai Y."/>
            <person name="Cook D."/>
            <person name="Riely B."/>
        </authorList>
    </citation>
    <scope>NUCLEOTIDE SEQUENCE</scope>
    <source>
        <strain evidence="9">TLR9</strain>
    </source>
</reference>
<keyword evidence="6 9" id="KW-0067">ATP-binding</keyword>
<dbReference type="EMBL" id="JAAXQQ010000004">
    <property type="protein sequence ID" value="MBY3064602.1"/>
    <property type="molecule type" value="Genomic_DNA"/>
</dbReference>
<dbReference type="InterPro" id="IPR003439">
    <property type="entry name" value="ABC_transporter-like_ATP-bd"/>
</dbReference>
<comment type="similarity">
    <text evidence="1">Belongs to the ABC transporter superfamily.</text>
</comment>
<dbReference type="AlphaFoldDB" id="A0AB35FD19"/>
<evidence type="ECO:0000256" key="6">
    <source>
        <dbReference type="ARBA" id="ARBA00022840"/>
    </source>
</evidence>
<dbReference type="InterPro" id="IPR050107">
    <property type="entry name" value="ABC_carbohydrate_import_ATPase"/>
</dbReference>
<keyword evidence="2" id="KW-0813">Transport</keyword>
<dbReference type="PANTHER" id="PTHR43790:SF9">
    <property type="entry name" value="GALACTOFURANOSE TRANSPORTER ATP-BINDING PROTEIN YTFR"/>
    <property type="match status" value="1"/>
</dbReference>